<evidence type="ECO:0000313" key="12">
    <source>
        <dbReference type="Proteomes" id="UP000697710"/>
    </source>
</evidence>
<keyword evidence="4 7" id="KW-0812">Transmembrane</keyword>
<dbReference type="InterPro" id="IPR013833">
    <property type="entry name" value="Cyt_c_oxidase_su3_a-hlx"/>
</dbReference>
<dbReference type="InterPro" id="IPR024791">
    <property type="entry name" value="Cyt_c/ubiquinol_Oxase_su3"/>
</dbReference>
<feature type="domain" description="Heme-copper oxidase subunit III family profile" evidence="10">
    <location>
        <begin position="42"/>
        <end position="217"/>
    </location>
</feature>
<organism evidence="11 12">
    <name type="scientific">Eiseniibacteriota bacterium</name>
    <dbReference type="NCBI Taxonomy" id="2212470"/>
    <lineage>
        <taxon>Bacteria</taxon>
        <taxon>Candidatus Eiseniibacteriota</taxon>
    </lineage>
</organism>
<evidence type="ECO:0000256" key="7">
    <source>
        <dbReference type="RuleBase" id="RU003376"/>
    </source>
</evidence>
<evidence type="ECO:0000256" key="9">
    <source>
        <dbReference type="SAM" id="Phobius"/>
    </source>
</evidence>
<protein>
    <submittedName>
        <fullName evidence="11">Heme-copper oxidase subunit III</fullName>
    </submittedName>
</protein>
<dbReference type="GO" id="GO:0005886">
    <property type="term" value="C:plasma membrane"/>
    <property type="evidence" value="ECO:0007669"/>
    <property type="project" value="UniProtKB-SubCell"/>
</dbReference>
<comment type="subcellular location">
    <subcellularLocation>
        <location evidence="1 7">Cell membrane</location>
        <topology evidence="1 7">Multi-pass membrane protein</topology>
    </subcellularLocation>
</comment>
<dbReference type="GO" id="GO:0019646">
    <property type="term" value="P:aerobic electron transport chain"/>
    <property type="evidence" value="ECO:0007669"/>
    <property type="project" value="InterPro"/>
</dbReference>
<keyword evidence="5 9" id="KW-1133">Transmembrane helix</keyword>
<dbReference type="PANTHER" id="PTHR11403">
    <property type="entry name" value="CYTOCHROME C OXIDASE SUBUNIT III"/>
    <property type="match status" value="1"/>
</dbReference>
<feature type="region of interest" description="Disordered" evidence="8">
    <location>
        <begin position="1"/>
        <end position="35"/>
    </location>
</feature>
<comment type="caution">
    <text evidence="11">The sequence shown here is derived from an EMBL/GenBank/DDBJ whole genome shotgun (WGS) entry which is preliminary data.</text>
</comment>
<evidence type="ECO:0000256" key="1">
    <source>
        <dbReference type="ARBA" id="ARBA00004651"/>
    </source>
</evidence>
<dbReference type="SUPFAM" id="SSF81452">
    <property type="entry name" value="Cytochrome c oxidase subunit III-like"/>
    <property type="match status" value="1"/>
</dbReference>
<evidence type="ECO:0000259" key="10">
    <source>
        <dbReference type="PROSITE" id="PS50253"/>
    </source>
</evidence>
<sequence length="217" mass="23910">MAEPPEKRNDEPEPGRQGRFTLLETGGGPDRGKVNPPGTGTLGMWILLASLAMLFLTSMAGYLYIRFSQPSWPPPGMPHLPSGLWISTVVLISCSVTGHLALVAIRRDDARGLARMLTVTLVLGALFLILQTVNYLILARENLTAATNLYGFTFYMLTGLHALHVIGGLIPLVVTLRRARVGRYTSFFHQGVRHVVLYWHFLDAVWIVVFACLLLGS</sequence>
<dbReference type="InterPro" id="IPR035973">
    <property type="entry name" value="Cyt_c_oxidase_su3-like_sf"/>
</dbReference>
<feature type="transmembrane region" description="Helical" evidence="9">
    <location>
        <begin position="149"/>
        <end position="174"/>
    </location>
</feature>
<comment type="similarity">
    <text evidence="2 7">Belongs to the cytochrome c oxidase subunit 3 family.</text>
</comment>
<reference evidence="11" key="2">
    <citation type="journal article" date="2021" name="Microbiome">
        <title>Successional dynamics and alternative stable states in a saline activated sludge microbial community over 9 years.</title>
        <authorList>
            <person name="Wang Y."/>
            <person name="Ye J."/>
            <person name="Ju F."/>
            <person name="Liu L."/>
            <person name="Boyd J.A."/>
            <person name="Deng Y."/>
            <person name="Parks D.H."/>
            <person name="Jiang X."/>
            <person name="Yin X."/>
            <person name="Woodcroft B.J."/>
            <person name="Tyson G.W."/>
            <person name="Hugenholtz P."/>
            <person name="Polz M.F."/>
            <person name="Zhang T."/>
        </authorList>
    </citation>
    <scope>NUCLEOTIDE SEQUENCE</scope>
    <source>
        <strain evidence="11">HKST-UBA01</strain>
    </source>
</reference>
<feature type="compositionally biased region" description="Basic and acidic residues" evidence="8">
    <location>
        <begin position="1"/>
        <end position="16"/>
    </location>
</feature>
<evidence type="ECO:0000256" key="3">
    <source>
        <dbReference type="ARBA" id="ARBA00022475"/>
    </source>
</evidence>
<feature type="transmembrane region" description="Helical" evidence="9">
    <location>
        <begin position="117"/>
        <end position="137"/>
    </location>
</feature>
<feature type="transmembrane region" description="Helical" evidence="9">
    <location>
        <begin position="195"/>
        <end position="216"/>
    </location>
</feature>
<name>A0A956RR22_UNCEI</name>
<dbReference type="AlphaFoldDB" id="A0A956RR22"/>
<gene>
    <name evidence="11" type="ORF">KC729_21650</name>
</gene>
<evidence type="ECO:0000256" key="2">
    <source>
        <dbReference type="ARBA" id="ARBA00010581"/>
    </source>
</evidence>
<keyword evidence="3" id="KW-1003">Cell membrane</keyword>
<dbReference type="GO" id="GO:0004129">
    <property type="term" value="F:cytochrome-c oxidase activity"/>
    <property type="evidence" value="ECO:0007669"/>
    <property type="project" value="InterPro"/>
</dbReference>
<proteinExistence type="inferred from homology"/>
<dbReference type="PROSITE" id="PS50253">
    <property type="entry name" value="COX3"/>
    <property type="match status" value="1"/>
</dbReference>
<feature type="transmembrane region" description="Helical" evidence="9">
    <location>
        <begin position="42"/>
        <end position="65"/>
    </location>
</feature>
<dbReference type="Pfam" id="PF00510">
    <property type="entry name" value="COX3"/>
    <property type="match status" value="1"/>
</dbReference>
<keyword evidence="6 9" id="KW-0472">Membrane</keyword>
<evidence type="ECO:0000256" key="6">
    <source>
        <dbReference type="ARBA" id="ARBA00023136"/>
    </source>
</evidence>
<dbReference type="PANTHER" id="PTHR11403:SF2">
    <property type="entry name" value="CYTOCHROME BO(3) UBIQUINOL OXIDASE SUBUNIT 3"/>
    <property type="match status" value="1"/>
</dbReference>
<accession>A0A956RR22</accession>
<reference evidence="11" key="1">
    <citation type="submission" date="2020-04" db="EMBL/GenBank/DDBJ databases">
        <authorList>
            <person name="Zhang T."/>
        </authorList>
    </citation>
    <scope>NUCLEOTIDE SEQUENCE</scope>
    <source>
        <strain evidence="11">HKST-UBA01</strain>
    </source>
</reference>
<feature type="transmembrane region" description="Helical" evidence="9">
    <location>
        <begin position="85"/>
        <end position="105"/>
    </location>
</feature>
<evidence type="ECO:0000256" key="5">
    <source>
        <dbReference type="ARBA" id="ARBA00022989"/>
    </source>
</evidence>
<dbReference type="Proteomes" id="UP000697710">
    <property type="component" value="Unassembled WGS sequence"/>
</dbReference>
<evidence type="ECO:0000256" key="8">
    <source>
        <dbReference type="SAM" id="MobiDB-lite"/>
    </source>
</evidence>
<dbReference type="Gene3D" id="1.20.120.80">
    <property type="entry name" value="Cytochrome c oxidase, subunit III, four-helix bundle"/>
    <property type="match status" value="1"/>
</dbReference>
<dbReference type="CDD" id="cd00386">
    <property type="entry name" value="Heme_Cu_Oxidase_III_like"/>
    <property type="match status" value="1"/>
</dbReference>
<evidence type="ECO:0000313" key="11">
    <source>
        <dbReference type="EMBL" id="MCA9730301.1"/>
    </source>
</evidence>
<evidence type="ECO:0000256" key="4">
    <source>
        <dbReference type="ARBA" id="ARBA00022692"/>
    </source>
</evidence>
<dbReference type="InterPro" id="IPR000298">
    <property type="entry name" value="Cyt_c_oxidase-like_su3"/>
</dbReference>
<dbReference type="EMBL" id="JAGQHR010001097">
    <property type="protein sequence ID" value="MCA9730301.1"/>
    <property type="molecule type" value="Genomic_DNA"/>
</dbReference>